<dbReference type="RefSeq" id="WP_053491075.1">
    <property type="nucleotide sequence ID" value="NZ_LIUT01000008.1"/>
</dbReference>
<keyword evidence="1" id="KW-0472">Membrane</keyword>
<dbReference type="EMBL" id="LIUT01000008">
    <property type="protein sequence ID" value="KOR76179.1"/>
    <property type="molecule type" value="Genomic_DNA"/>
</dbReference>
<accession>A0A0M1N2H0</accession>
<organism evidence="2 3">
    <name type="scientific">Paenibacillus solani</name>
    <dbReference type="NCBI Taxonomy" id="1705565"/>
    <lineage>
        <taxon>Bacteria</taxon>
        <taxon>Bacillati</taxon>
        <taxon>Bacillota</taxon>
        <taxon>Bacilli</taxon>
        <taxon>Bacillales</taxon>
        <taxon>Paenibacillaceae</taxon>
        <taxon>Paenibacillus</taxon>
    </lineage>
</organism>
<feature type="transmembrane region" description="Helical" evidence="1">
    <location>
        <begin position="36"/>
        <end position="58"/>
    </location>
</feature>
<proteinExistence type="predicted"/>
<gene>
    <name evidence="2" type="ORF">AM231_26500</name>
</gene>
<protein>
    <submittedName>
        <fullName evidence="2">Uncharacterized protein</fullName>
    </submittedName>
</protein>
<keyword evidence="3" id="KW-1185">Reference proteome</keyword>
<name>A0A0M1N2H0_9BACL</name>
<evidence type="ECO:0000313" key="3">
    <source>
        <dbReference type="Proteomes" id="UP000036932"/>
    </source>
</evidence>
<sequence length="62" mass="6999">MVLGPEYLDRIKEDVSEKKAKEKLQGIQRQSLLSDWLMTLAAAGAFIVVAAIFGLILYNIRY</sequence>
<keyword evidence="1" id="KW-0812">Transmembrane</keyword>
<keyword evidence="1" id="KW-1133">Transmembrane helix</keyword>
<dbReference type="Proteomes" id="UP000036932">
    <property type="component" value="Unassembled WGS sequence"/>
</dbReference>
<comment type="caution">
    <text evidence="2">The sequence shown here is derived from an EMBL/GenBank/DDBJ whole genome shotgun (WGS) entry which is preliminary data.</text>
</comment>
<dbReference type="PATRIC" id="fig|1705565.3.peg.1512"/>
<reference evidence="3" key="1">
    <citation type="submission" date="2015-08" db="EMBL/GenBank/DDBJ databases">
        <title>Genome sequencing project for genomic taxonomy and phylogenomics of Bacillus-like bacteria.</title>
        <authorList>
            <person name="Liu B."/>
            <person name="Wang J."/>
            <person name="Zhu Y."/>
            <person name="Liu G."/>
            <person name="Chen Q."/>
            <person name="Chen Z."/>
            <person name="Lan J."/>
            <person name="Che J."/>
            <person name="Ge C."/>
            <person name="Shi H."/>
            <person name="Pan Z."/>
            <person name="Liu X."/>
        </authorList>
    </citation>
    <scope>NUCLEOTIDE SEQUENCE [LARGE SCALE GENOMIC DNA]</scope>
    <source>
        <strain evidence="3">FJAT-22460</strain>
    </source>
</reference>
<dbReference type="OrthoDB" id="2665269at2"/>
<evidence type="ECO:0000256" key="1">
    <source>
        <dbReference type="SAM" id="Phobius"/>
    </source>
</evidence>
<dbReference type="AlphaFoldDB" id="A0A0M1N2H0"/>
<evidence type="ECO:0000313" key="2">
    <source>
        <dbReference type="EMBL" id="KOR76179.1"/>
    </source>
</evidence>